<keyword evidence="2" id="KW-0223">Dioxygenase</keyword>
<dbReference type="InterPro" id="IPR006311">
    <property type="entry name" value="TAT_signal"/>
</dbReference>
<comment type="caution">
    <text evidence="2">The sequence shown here is derived from an EMBL/GenBank/DDBJ whole genome shotgun (WGS) entry which is preliminary data.</text>
</comment>
<dbReference type="PANTHER" id="PTHR34315:SF1">
    <property type="entry name" value="INTRADIOL RING-CLEAVAGE DIOXYGENASES DOMAIN-CONTAINING PROTEIN-RELATED"/>
    <property type="match status" value="1"/>
</dbReference>
<keyword evidence="3" id="KW-1185">Reference proteome</keyword>
<dbReference type="PANTHER" id="PTHR34315">
    <property type="match status" value="1"/>
</dbReference>
<evidence type="ECO:0000313" key="3">
    <source>
        <dbReference type="Proteomes" id="UP001595579"/>
    </source>
</evidence>
<dbReference type="InterPro" id="IPR015889">
    <property type="entry name" value="Intradiol_dOase_core"/>
</dbReference>
<keyword evidence="2" id="KW-0560">Oxidoreductase</keyword>
<gene>
    <name evidence="2" type="ORF">ACFOEV_03910</name>
</gene>
<dbReference type="InterPro" id="IPR000627">
    <property type="entry name" value="Intradiol_dOase_C"/>
</dbReference>
<evidence type="ECO:0000313" key="2">
    <source>
        <dbReference type="EMBL" id="MFC3282750.1"/>
    </source>
</evidence>
<dbReference type="Proteomes" id="UP001595579">
    <property type="component" value="Unassembled WGS sequence"/>
</dbReference>
<dbReference type="RefSeq" id="WP_386771809.1">
    <property type="nucleotide sequence ID" value="NZ_JBHRUG010000009.1"/>
</dbReference>
<accession>A0ABV7LKB7</accession>
<reference evidence="3" key="1">
    <citation type="journal article" date="2019" name="Int. J. Syst. Evol. Microbiol.">
        <title>The Global Catalogue of Microorganisms (GCM) 10K type strain sequencing project: providing services to taxonomists for standard genome sequencing and annotation.</title>
        <authorList>
            <consortium name="The Broad Institute Genomics Platform"/>
            <consortium name="The Broad Institute Genome Sequencing Center for Infectious Disease"/>
            <person name="Wu L."/>
            <person name="Ma J."/>
        </authorList>
    </citation>
    <scope>NUCLEOTIDE SEQUENCE [LARGE SCALE GENOMIC DNA]</scope>
    <source>
        <strain evidence="3">CECT 7698</strain>
    </source>
</reference>
<name>A0ABV7LKB7_9GAMM</name>
<dbReference type="CDD" id="cd03457">
    <property type="entry name" value="intradiol_dioxygenase_like"/>
    <property type="match status" value="1"/>
</dbReference>
<dbReference type="Gene3D" id="2.60.130.10">
    <property type="entry name" value="Aromatic compound dioxygenase"/>
    <property type="match status" value="1"/>
</dbReference>
<dbReference type="GO" id="GO:0051213">
    <property type="term" value="F:dioxygenase activity"/>
    <property type="evidence" value="ECO:0007669"/>
    <property type="project" value="UniProtKB-KW"/>
</dbReference>
<dbReference type="Pfam" id="PF00775">
    <property type="entry name" value="Dioxygenase_C"/>
    <property type="match status" value="1"/>
</dbReference>
<sequence>MGRNIVKSHPLSSSLNRRQMLRLAGAAAVIAWWSGGVGTADTVAADDTSTCVARPRQTEGPYFVDTRLKRSDIRSEPGGGPRKPGVPVTLSFHVSRWEDGTCTPLPGAVIDLWQCDALGVYSGVRDFAGRFDSRGQAFLRGYQVSDSAGRARFVTIYPGWYPGRTVHIHFKIRTDPDAARGLEFTSQLYFDDVLTDRVHAQPPYAEKGQRDVRNARDGIYRRSGGDELVLALTESGEGFEGRFAIVLEGA</sequence>
<evidence type="ECO:0000259" key="1">
    <source>
        <dbReference type="Pfam" id="PF00775"/>
    </source>
</evidence>
<organism evidence="2 3">
    <name type="scientific">Litchfieldella rifensis</name>
    <dbReference type="NCBI Taxonomy" id="762643"/>
    <lineage>
        <taxon>Bacteria</taxon>
        <taxon>Pseudomonadati</taxon>
        <taxon>Pseudomonadota</taxon>
        <taxon>Gammaproteobacteria</taxon>
        <taxon>Oceanospirillales</taxon>
        <taxon>Halomonadaceae</taxon>
        <taxon>Litchfieldella</taxon>
    </lineage>
</organism>
<feature type="domain" description="Intradiol ring-cleavage dioxygenases" evidence="1">
    <location>
        <begin position="59"/>
        <end position="173"/>
    </location>
</feature>
<dbReference type="PROSITE" id="PS51318">
    <property type="entry name" value="TAT"/>
    <property type="match status" value="1"/>
</dbReference>
<protein>
    <submittedName>
        <fullName evidence="2">Intradiol ring-cleavage dioxygenase</fullName>
    </submittedName>
</protein>
<dbReference type="EMBL" id="JBHRUG010000009">
    <property type="protein sequence ID" value="MFC3282750.1"/>
    <property type="molecule type" value="Genomic_DNA"/>
</dbReference>
<proteinExistence type="predicted"/>
<dbReference type="SUPFAM" id="SSF49482">
    <property type="entry name" value="Aromatic compound dioxygenase"/>
    <property type="match status" value="1"/>
</dbReference>